<proteinExistence type="predicted"/>
<dbReference type="EMBL" id="CM026426">
    <property type="protein sequence ID" value="KAG0572129.1"/>
    <property type="molecule type" value="Genomic_DNA"/>
</dbReference>
<evidence type="ECO:0000256" key="1">
    <source>
        <dbReference type="SAM" id="MobiDB-lite"/>
    </source>
</evidence>
<evidence type="ECO:0000313" key="3">
    <source>
        <dbReference type="Proteomes" id="UP000822688"/>
    </source>
</evidence>
<protein>
    <submittedName>
        <fullName evidence="2">Uncharacterized protein</fullName>
    </submittedName>
</protein>
<gene>
    <name evidence="2" type="ORF">KC19_VG070900</name>
</gene>
<organism evidence="2 3">
    <name type="scientific">Ceratodon purpureus</name>
    <name type="common">Fire moss</name>
    <name type="synonym">Dicranum purpureum</name>
    <dbReference type="NCBI Taxonomy" id="3225"/>
    <lineage>
        <taxon>Eukaryota</taxon>
        <taxon>Viridiplantae</taxon>
        <taxon>Streptophyta</taxon>
        <taxon>Embryophyta</taxon>
        <taxon>Bryophyta</taxon>
        <taxon>Bryophytina</taxon>
        <taxon>Bryopsida</taxon>
        <taxon>Dicranidae</taxon>
        <taxon>Pseudoditrichales</taxon>
        <taxon>Ditrichaceae</taxon>
        <taxon>Ceratodon</taxon>
    </lineage>
</organism>
<dbReference type="AlphaFoldDB" id="A0A8T0HMS4"/>
<accession>A0A8T0HMS4</accession>
<evidence type="ECO:0000313" key="2">
    <source>
        <dbReference type="EMBL" id="KAG0572129.1"/>
    </source>
</evidence>
<name>A0A8T0HMS4_CERPU</name>
<keyword evidence="3" id="KW-1185">Reference proteome</keyword>
<comment type="caution">
    <text evidence="2">The sequence shown here is derived from an EMBL/GenBank/DDBJ whole genome shotgun (WGS) entry which is preliminary data.</text>
</comment>
<feature type="region of interest" description="Disordered" evidence="1">
    <location>
        <begin position="34"/>
        <end position="62"/>
    </location>
</feature>
<sequence>MSDIRDPDDKVVIRSDMRSTRIVEERELAYFGAPRREDDNLAAPVVSDPHGQTQAEATPTEGALVGEEAVQELDATIRAHAELMVSEDEQSDDDLHVANDNTI</sequence>
<dbReference type="Proteomes" id="UP000822688">
    <property type="component" value="Chromosome V"/>
</dbReference>
<reference evidence="2" key="1">
    <citation type="submission" date="2020-06" db="EMBL/GenBank/DDBJ databases">
        <title>WGS assembly of Ceratodon purpureus strain R40.</title>
        <authorList>
            <person name="Carey S.B."/>
            <person name="Jenkins J."/>
            <person name="Shu S."/>
            <person name="Lovell J.T."/>
            <person name="Sreedasyam A."/>
            <person name="Maumus F."/>
            <person name="Tiley G.P."/>
            <person name="Fernandez-Pozo N."/>
            <person name="Barry K."/>
            <person name="Chen C."/>
            <person name="Wang M."/>
            <person name="Lipzen A."/>
            <person name="Daum C."/>
            <person name="Saski C.A."/>
            <person name="Payton A.C."/>
            <person name="Mcbreen J.C."/>
            <person name="Conrad R.E."/>
            <person name="Kollar L.M."/>
            <person name="Olsson S."/>
            <person name="Huttunen S."/>
            <person name="Landis J.B."/>
            <person name="Wickett N.J."/>
            <person name="Johnson M.G."/>
            <person name="Rensing S.A."/>
            <person name="Grimwood J."/>
            <person name="Schmutz J."/>
            <person name="Mcdaniel S.F."/>
        </authorList>
    </citation>
    <scope>NUCLEOTIDE SEQUENCE</scope>
    <source>
        <strain evidence="2">R40</strain>
    </source>
</reference>